<dbReference type="EMBL" id="BONY01000076">
    <property type="protein sequence ID" value="GIH09765.1"/>
    <property type="molecule type" value="Genomic_DNA"/>
</dbReference>
<name>A0A8J3QF73_9ACTN</name>
<dbReference type="InterPro" id="IPR007039">
    <property type="entry name" value="TrbC/VirB2"/>
</dbReference>
<organism evidence="2 3">
    <name type="scientific">Rhizocola hellebori</name>
    <dbReference type="NCBI Taxonomy" id="1392758"/>
    <lineage>
        <taxon>Bacteria</taxon>
        <taxon>Bacillati</taxon>
        <taxon>Actinomycetota</taxon>
        <taxon>Actinomycetes</taxon>
        <taxon>Micromonosporales</taxon>
        <taxon>Micromonosporaceae</taxon>
        <taxon>Rhizocola</taxon>
    </lineage>
</organism>
<sequence length="176" mass="17814">MSAIAVHTQAHAVPTPTPAPCLALPDTVTITAIDACIDELRATAEMILAGSLPPPDPQPDSPCTLDPAQLTPQSVGACLTYVRAGTEPDTPIGAIFEQINGWVIGNTSRGLATVAITVIGIGALLGKVSWAMALIVALGIGVVFGAAGIVSAFGVPPSPASWPVPSPSNLPRPVER</sequence>
<evidence type="ECO:0000313" key="3">
    <source>
        <dbReference type="Proteomes" id="UP000612899"/>
    </source>
</evidence>
<dbReference type="AlphaFoldDB" id="A0A8J3QF73"/>
<proteinExistence type="predicted"/>
<protein>
    <submittedName>
        <fullName evidence="2">Uncharacterized protein</fullName>
    </submittedName>
</protein>
<reference evidence="2" key="1">
    <citation type="submission" date="2021-01" db="EMBL/GenBank/DDBJ databases">
        <title>Whole genome shotgun sequence of Rhizocola hellebori NBRC 109834.</title>
        <authorList>
            <person name="Komaki H."/>
            <person name="Tamura T."/>
        </authorList>
    </citation>
    <scope>NUCLEOTIDE SEQUENCE</scope>
    <source>
        <strain evidence="2">NBRC 109834</strain>
    </source>
</reference>
<gene>
    <name evidence="2" type="ORF">Rhe02_78320</name>
</gene>
<dbReference type="Proteomes" id="UP000612899">
    <property type="component" value="Unassembled WGS sequence"/>
</dbReference>
<keyword evidence="3" id="KW-1185">Reference proteome</keyword>
<evidence type="ECO:0000256" key="1">
    <source>
        <dbReference type="SAM" id="Phobius"/>
    </source>
</evidence>
<evidence type="ECO:0000313" key="2">
    <source>
        <dbReference type="EMBL" id="GIH09765.1"/>
    </source>
</evidence>
<keyword evidence="1" id="KW-1133">Transmembrane helix</keyword>
<feature type="transmembrane region" description="Helical" evidence="1">
    <location>
        <begin position="133"/>
        <end position="155"/>
    </location>
</feature>
<keyword evidence="1" id="KW-0812">Transmembrane</keyword>
<comment type="caution">
    <text evidence="2">The sequence shown here is derived from an EMBL/GenBank/DDBJ whole genome shotgun (WGS) entry which is preliminary data.</text>
</comment>
<dbReference type="Pfam" id="PF04956">
    <property type="entry name" value="TrbC"/>
    <property type="match status" value="1"/>
</dbReference>
<keyword evidence="1" id="KW-0472">Membrane</keyword>
<accession>A0A8J3QF73</accession>